<evidence type="ECO:0000313" key="1">
    <source>
        <dbReference type="EMBL" id="GGJ55519.1"/>
    </source>
</evidence>
<sequence>MQAAVPERPAWQDQCCGPDPSWPSGQVTASVHLVCPPLLVFLLQVEQQFHVDPPALFDPQGQFDGEWLLALQNLLQPLLRAIQPSGEVLKGFLSALEFQGQMLPYGQGGTVPGGG</sequence>
<proteinExistence type="predicted"/>
<comment type="caution">
    <text evidence="1">The sequence shown here is derived from an EMBL/GenBank/DDBJ whole genome shotgun (WGS) entry which is preliminary data.</text>
</comment>
<accession>A0ABQ2DFK7</accession>
<organism evidence="1 2">
    <name type="scientific">Deinococcus roseus</name>
    <dbReference type="NCBI Taxonomy" id="392414"/>
    <lineage>
        <taxon>Bacteria</taxon>
        <taxon>Thermotogati</taxon>
        <taxon>Deinococcota</taxon>
        <taxon>Deinococci</taxon>
        <taxon>Deinococcales</taxon>
        <taxon>Deinococcaceae</taxon>
        <taxon>Deinococcus</taxon>
    </lineage>
</organism>
<gene>
    <name evidence="1" type="ORF">GCM10008938_47110</name>
</gene>
<name>A0ABQ2DFK7_9DEIO</name>
<dbReference type="Proteomes" id="UP000632222">
    <property type="component" value="Unassembled WGS sequence"/>
</dbReference>
<evidence type="ECO:0000313" key="2">
    <source>
        <dbReference type="Proteomes" id="UP000632222"/>
    </source>
</evidence>
<protein>
    <submittedName>
        <fullName evidence="1">Uncharacterized protein</fullName>
    </submittedName>
</protein>
<keyword evidence="2" id="KW-1185">Reference proteome</keyword>
<dbReference type="EMBL" id="BMOD01000033">
    <property type="protein sequence ID" value="GGJ55519.1"/>
    <property type="molecule type" value="Genomic_DNA"/>
</dbReference>
<reference evidence="2" key="1">
    <citation type="journal article" date="2019" name="Int. J. Syst. Evol. Microbiol.">
        <title>The Global Catalogue of Microorganisms (GCM) 10K type strain sequencing project: providing services to taxonomists for standard genome sequencing and annotation.</title>
        <authorList>
            <consortium name="The Broad Institute Genomics Platform"/>
            <consortium name="The Broad Institute Genome Sequencing Center for Infectious Disease"/>
            <person name="Wu L."/>
            <person name="Ma J."/>
        </authorList>
    </citation>
    <scope>NUCLEOTIDE SEQUENCE [LARGE SCALE GENOMIC DNA]</scope>
    <source>
        <strain evidence="2">JCM 14370</strain>
    </source>
</reference>